<comment type="caution">
    <text evidence="5">The sequence shown here is derived from an EMBL/GenBank/DDBJ whole genome shotgun (WGS) entry which is preliminary data.</text>
</comment>
<dbReference type="STRING" id="1129793.GPLA_1306"/>
<dbReference type="OrthoDB" id="9796655at2"/>
<comment type="caution">
    <text evidence="3">Lacks conserved residue(s) required for the propagation of feature annotation.</text>
</comment>
<dbReference type="CDD" id="cd17546">
    <property type="entry name" value="REC_hyHK_CKI1_RcsC-like"/>
    <property type="match status" value="1"/>
</dbReference>
<keyword evidence="1" id="KW-0597">Phosphoprotein</keyword>
<dbReference type="InterPro" id="IPR001789">
    <property type="entry name" value="Sig_transdc_resp-reg_receiver"/>
</dbReference>
<evidence type="ECO:0000256" key="3">
    <source>
        <dbReference type="PROSITE-ProRule" id="PRU00169"/>
    </source>
</evidence>
<dbReference type="InterPro" id="IPR011006">
    <property type="entry name" value="CheY-like_superfamily"/>
</dbReference>
<dbReference type="RefSeq" id="WP_007104019.1">
    <property type="nucleotide sequence ID" value="NZ_BAER01000033.1"/>
</dbReference>
<dbReference type="AlphaFoldDB" id="K7A9Z3"/>
<protein>
    <recommendedName>
        <fullName evidence="4">Response regulatory domain-containing protein</fullName>
    </recommendedName>
</protein>
<dbReference type="EMBL" id="BAER01000033">
    <property type="protein sequence ID" value="GAC32220.1"/>
    <property type="molecule type" value="Genomic_DNA"/>
</dbReference>
<dbReference type="Pfam" id="PF00072">
    <property type="entry name" value="Response_reg"/>
    <property type="match status" value="1"/>
</dbReference>
<dbReference type="SUPFAM" id="SSF52172">
    <property type="entry name" value="CheY-like"/>
    <property type="match status" value="1"/>
</dbReference>
<keyword evidence="2" id="KW-0902">Two-component regulatory system</keyword>
<dbReference type="PANTHER" id="PTHR45339">
    <property type="entry name" value="HYBRID SIGNAL TRANSDUCTION HISTIDINE KINASE J"/>
    <property type="match status" value="1"/>
</dbReference>
<dbReference type="Gene3D" id="3.40.50.2300">
    <property type="match status" value="1"/>
</dbReference>
<dbReference type="GO" id="GO:0000160">
    <property type="term" value="P:phosphorelay signal transduction system"/>
    <property type="evidence" value="ECO:0007669"/>
    <property type="project" value="UniProtKB-KW"/>
</dbReference>
<evidence type="ECO:0000313" key="6">
    <source>
        <dbReference type="Proteomes" id="UP000006322"/>
    </source>
</evidence>
<accession>K7A9Z3</accession>
<gene>
    <name evidence="5" type="ORF">GPLA_1306</name>
</gene>
<evidence type="ECO:0000313" key="5">
    <source>
        <dbReference type="EMBL" id="GAC32220.1"/>
    </source>
</evidence>
<keyword evidence="6" id="KW-1185">Reference proteome</keyword>
<feature type="domain" description="Response regulatory" evidence="4">
    <location>
        <begin position="1"/>
        <end position="115"/>
    </location>
</feature>
<evidence type="ECO:0000256" key="2">
    <source>
        <dbReference type="ARBA" id="ARBA00023012"/>
    </source>
</evidence>
<dbReference type="PANTHER" id="PTHR45339:SF1">
    <property type="entry name" value="HYBRID SIGNAL TRANSDUCTION HISTIDINE KINASE J"/>
    <property type="match status" value="1"/>
</dbReference>
<sequence length="119" mass="13466">MIEDNVINREVRLTMFESLSLDIAIAATGEEALQCSAQTQNDIIFMGIHLPGIDGLETSQYIKQYAPNLPIIGFFVDTFELELFLNPPSEGHTLDDYLTKPVDNHKIINVFNRYFCALN</sequence>
<dbReference type="SMART" id="SM00448">
    <property type="entry name" value="REC"/>
    <property type="match status" value="1"/>
</dbReference>
<evidence type="ECO:0000259" key="4">
    <source>
        <dbReference type="PROSITE" id="PS50110"/>
    </source>
</evidence>
<evidence type="ECO:0000256" key="1">
    <source>
        <dbReference type="ARBA" id="ARBA00022553"/>
    </source>
</evidence>
<dbReference type="PROSITE" id="PS50110">
    <property type="entry name" value="RESPONSE_REGULATORY"/>
    <property type="match status" value="1"/>
</dbReference>
<organism evidence="5 6">
    <name type="scientific">Paraglaciecola polaris LMG 21857</name>
    <dbReference type="NCBI Taxonomy" id="1129793"/>
    <lineage>
        <taxon>Bacteria</taxon>
        <taxon>Pseudomonadati</taxon>
        <taxon>Pseudomonadota</taxon>
        <taxon>Gammaproteobacteria</taxon>
        <taxon>Alteromonadales</taxon>
        <taxon>Alteromonadaceae</taxon>
        <taxon>Paraglaciecola</taxon>
    </lineage>
</organism>
<name>K7A9Z3_9ALTE</name>
<dbReference type="Proteomes" id="UP000006322">
    <property type="component" value="Unassembled WGS sequence"/>
</dbReference>
<proteinExistence type="predicted"/>
<reference evidence="6" key="1">
    <citation type="journal article" date="2014" name="Environ. Microbiol.">
        <title>Comparative genomics of the marine bacterial genus Glaciecola reveals the high degree of genomic diversity and genomic characteristic for cold adaptation.</title>
        <authorList>
            <person name="Qin Q.L."/>
            <person name="Xie B.B."/>
            <person name="Yu Y."/>
            <person name="Shu Y.L."/>
            <person name="Rong J.C."/>
            <person name="Zhang Y.J."/>
            <person name="Zhao D.L."/>
            <person name="Chen X.L."/>
            <person name="Zhang X.Y."/>
            <person name="Chen B."/>
            <person name="Zhou B.C."/>
            <person name="Zhang Y.Z."/>
        </authorList>
    </citation>
    <scope>NUCLEOTIDE SEQUENCE [LARGE SCALE GENOMIC DNA]</scope>
    <source>
        <strain evidence="6">LMG 21857</strain>
    </source>
</reference>